<gene>
    <name evidence="3" type="ORF">JIN78_04025</name>
</gene>
<dbReference type="InterPro" id="IPR036291">
    <property type="entry name" value="NAD(P)-bd_dom_sf"/>
</dbReference>
<dbReference type="FunFam" id="3.40.50.720:FF:000084">
    <property type="entry name" value="Short-chain dehydrogenase reductase"/>
    <property type="match status" value="1"/>
</dbReference>
<reference evidence="3" key="1">
    <citation type="submission" date="2021-01" db="EMBL/GenBank/DDBJ databases">
        <title>Modified the classification status of verrucomicrobia.</title>
        <authorList>
            <person name="Feng X."/>
        </authorList>
    </citation>
    <scope>NUCLEOTIDE SEQUENCE</scope>
    <source>
        <strain evidence="3">KCTC 12986</strain>
    </source>
</reference>
<keyword evidence="4" id="KW-1185">Reference proteome</keyword>
<dbReference type="Gene3D" id="3.40.50.720">
    <property type="entry name" value="NAD(P)-binding Rossmann-like Domain"/>
    <property type="match status" value="1"/>
</dbReference>
<dbReference type="PANTHER" id="PTHR24321:SF14">
    <property type="entry name" value="SHORT-CHAIN TYPE DEHYDROGENASE_REDUCTASE BLR2146-RELATED"/>
    <property type="match status" value="1"/>
</dbReference>
<proteinExistence type="inferred from homology"/>
<dbReference type="PRINTS" id="PR00080">
    <property type="entry name" value="SDRFAMILY"/>
</dbReference>
<evidence type="ECO:0000313" key="4">
    <source>
        <dbReference type="Proteomes" id="UP000604083"/>
    </source>
</evidence>
<sequence length="255" mass="26658">MSELIHEGKVAIVTGAAGGIGRATAERLHADGATVVGLDINPAVVDNLNQPGLSGAVCDISDDAALKAAVDKVIADHGGLDLIVANAGIFKSGEYIDAPEDSWDLHLKINLTATQRFLKYSIPALKESTKQPSIIIIGSRNFAAPGPGASAYSVTKAGVTQLARVAALELAPFGVRVNVLHPDAVFDTEIWTEEALKKSAERYGMTVEEYKTKNLLRAEITSPGVAAMVSQVAGPVFYATTGAQIPIDGGNDRVI</sequence>
<dbReference type="SUPFAM" id="SSF51735">
    <property type="entry name" value="NAD(P)-binding Rossmann-fold domains"/>
    <property type="match status" value="1"/>
</dbReference>
<evidence type="ECO:0000256" key="2">
    <source>
        <dbReference type="ARBA" id="ARBA00023002"/>
    </source>
</evidence>
<dbReference type="PANTHER" id="PTHR24321">
    <property type="entry name" value="DEHYDROGENASES, SHORT CHAIN"/>
    <property type="match status" value="1"/>
</dbReference>
<dbReference type="RefSeq" id="WP_200390652.1">
    <property type="nucleotide sequence ID" value="NZ_JAENIO010000006.1"/>
</dbReference>
<dbReference type="Pfam" id="PF13561">
    <property type="entry name" value="adh_short_C2"/>
    <property type="match status" value="1"/>
</dbReference>
<evidence type="ECO:0000256" key="1">
    <source>
        <dbReference type="ARBA" id="ARBA00006484"/>
    </source>
</evidence>
<protein>
    <submittedName>
        <fullName evidence="3">SDR family oxidoreductase</fullName>
    </submittedName>
</protein>
<dbReference type="PRINTS" id="PR00081">
    <property type="entry name" value="GDHRDH"/>
</dbReference>
<evidence type="ECO:0000313" key="3">
    <source>
        <dbReference type="EMBL" id="MBK1833218.1"/>
    </source>
</evidence>
<accession>A0A934RPQ6</accession>
<dbReference type="InterPro" id="IPR020904">
    <property type="entry name" value="Sc_DH/Rdtase_CS"/>
</dbReference>
<dbReference type="GO" id="GO:0016491">
    <property type="term" value="F:oxidoreductase activity"/>
    <property type="evidence" value="ECO:0007669"/>
    <property type="project" value="UniProtKB-KW"/>
</dbReference>
<dbReference type="InterPro" id="IPR002347">
    <property type="entry name" value="SDR_fam"/>
</dbReference>
<comment type="caution">
    <text evidence="3">The sequence shown here is derived from an EMBL/GenBank/DDBJ whole genome shotgun (WGS) entry which is preliminary data.</text>
</comment>
<keyword evidence="2" id="KW-0560">Oxidoreductase</keyword>
<dbReference type="EMBL" id="JAENIO010000006">
    <property type="protein sequence ID" value="MBK1833218.1"/>
    <property type="molecule type" value="Genomic_DNA"/>
</dbReference>
<organism evidence="3 4">
    <name type="scientific">Roseibacillus ishigakijimensis</name>
    <dbReference type="NCBI Taxonomy" id="454146"/>
    <lineage>
        <taxon>Bacteria</taxon>
        <taxon>Pseudomonadati</taxon>
        <taxon>Verrucomicrobiota</taxon>
        <taxon>Verrucomicrobiia</taxon>
        <taxon>Verrucomicrobiales</taxon>
        <taxon>Verrucomicrobiaceae</taxon>
        <taxon>Roseibacillus</taxon>
    </lineage>
</organism>
<dbReference type="Proteomes" id="UP000604083">
    <property type="component" value="Unassembled WGS sequence"/>
</dbReference>
<dbReference type="PROSITE" id="PS00061">
    <property type="entry name" value="ADH_SHORT"/>
    <property type="match status" value="1"/>
</dbReference>
<name>A0A934RPQ6_9BACT</name>
<dbReference type="AlphaFoldDB" id="A0A934RPQ6"/>
<comment type="similarity">
    <text evidence="1">Belongs to the short-chain dehydrogenases/reductases (SDR) family.</text>
</comment>